<dbReference type="InterPro" id="IPR016181">
    <property type="entry name" value="Acyl_CoA_acyltransferase"/>
</dbReference>
<accession>K5WQP8</accession>
<dbReference type="PROSITE" id="PS51186">
    <property type="entry name" value="GNAT"/>
    <property type="match status" value="1"/>
</dbReference>
<feature type="compositionally biased region" description="Low complexity" evidence="3">
    <location>
        <begin position="201"/>
        <end position="222"/>
    </location>
</feature>
<proteinExistence type="predicted"/>
<evidence type="ECO:0000256" key="2">
    <source>
        <dbReference type="ARBA" id="ARBA00023315"/>
    </source>
</evidence>
<dbReference type="InterPro" id="IPR051635">
    <property type="entry name" value="SNAT-like"/>
</dbReference>
<dbReference type="GO" id="GO:0005737">
    <property type="term" value="C:cytoplasm"/>
    <property type="evidence" value="ECO:0007669"/>
    <property type="project" value="TreeGrafter"/>
</dbReference>
<dbReference type="Gene3D" id="3.40.630.30">
    <property type="match status" value="1"/>
</dbReference>
<dbReference type="STRING" id="597362.K5WQP8"/>
<feature type="domain" description="N-acetyltransferase" evidence="4">
    <location>
        <begin position="3"/>
        <end position="171"/>
    </location>
</feature>
<gene>
    <name evidence="5" type="ORF">AGABI1DRAFT_77222</name>
</gene>
<evidence type="ECO:0000313" key="5">
    <source>
        <dbReference type="EMBL" id="EKM77661.1"/>
    </source>
</evidence>
<reference evidence="6" key="1">
    <citation type="journal article" date="2012" name="Proc. Natl. Acad. Sci. U.S.A.">
        <title>Genome sequence of the button mushroom Agaricus bisporus reveals mechanisms governing adaptation to a humic-rich ecological niche.</title>
        <authorList>
            <person name="Morin E."/>
            <person name="Kohler A."/>
            <person name="Baker A.R."/>
            <person name="Foulongne-Oriol M."/>
            <person name="Lombard V."/>
            <person name="Nagy L.G."/>
            <person name="Ohm R.A."/>
            <person name="Patyshakuliyeva A."/>
            <person name="Brun A."/>
            <person name="Aerts A.L."/>
            <person name="Bailey A.M."/>
            <person name="Billette C."/>
            <person name="Coutinho P.M."/>
            <person name="Deakin G."/>
            <person name="Doddapaneni H."/>
            <person name="Floudas D."/>
            <person name="Grimwood J."/>
            <person name="Hilden K."/>
            <person name="Kuees U."/>
            <person name="LaButti K.M."/>
            <person name="Lapidus A."/>
            <person name="Lindquist E.A."/>
            <person name="Lucas S.M."/>
            <person name="Murat C."/>
            <person name="Riley R.W."/>
            <person name="Salamov A.A."/>
            <person name="Schmutz J."/>
            <person name="Subramanian V."/>
            <person name="Woesten H.A.B."/>
            <person name="Xu J."/>
            <person name="Eastwood D.C."/>
            <person name="Foster G.D."/>
            <person name="Sonnenberg A.S."/>
            <person name="Cullen D."/>
            <person name="de Vries R.P."/>
            <person name="Lundell T."/>
            <person name="Hibbett D.S."/>
            <person name="Henrissat B."/>
            <person name="Burton K.S."/>
            <person name="Kerrigan R.W."/>
            <person name="Challen M.P."/>
            <person name="Grigoriev I.V."/>
            <person name="Martin F."/>
        </authorList>
    </citation>
    <scope>NUCLEOTIDE SEQUENCE [LARGE SCALE GENOMIC DNA]</scope>
    <source>
        <strain evidence="6">JB137-S8 / ATCC MYA-4627 / FGSC 10392</strain>
    </source>
</reference>
<evidence type="ECO:0000259" key="4">
    <source>
        <dbReference type="PROSITE" id="PS51186"/>
    </source>
</evidence>
<dbReference type="Gene3D" id="2.170.150.10">
    <property type="entry name" value="Metal Binding Protein, Guanine Nucleotide Exchange Factor, Chain A"/>
    <property type="match status" value="1"/>
</dbReference>
<organism evidence="5 6">
    <name type="scientific">Agaricus bisporus var. burnettii (strain JB137-S8 / ATCC MYA-4627 / FGSC 10392)</name>
    <name type="common">White button mushroom</name>
    <dbReference type="NCBI Taxonomy" id="597362"/>
    <lineage>
        <taxon>Eukaryota</taxon>
        <taxon>Fungi</taxon>
        <taxon>Dikarya</taxon>
        <taxon>Basidiomycota</taxon>
        <taxon>Agaricomycotina</taxon>
        <taxon>Agaricomycetes</taxon>
        <taxon>Agaricomycetidae</taxon>
        <taxon>Agaricales</taxon>
        <taxon>Agaricineae</taxon>
        <taxon>Agaricaceae</taxon>
        <taxon>Agaricus</taxon>
    </lineage>
</organism>
<dbReference type="EMBL" id="JH971395">
    <property type="protein sequence ID" value="EKM77661.1"/>
    <property type="molecule type" value="Genomic_DNA"/>
</dbReference>
<dbReference type="OMA" id="WCEEGGS"/>
<dbReference type="SUPFAM" id="SSF51316">
    <property type="entry name" value="Mss4-like"/>
    <property type="match status" value="1"/>
</dbReference>
<feature type="compositionally biased region" description="Polar residues" evidence="3">
    <location>
        <begin position="188"/>
        <end position="199"/>
    </location>
</feature>
<evidence type="ECO:0000256" key="3">
    <source>
        <dbReference type="SAM" id="MobiDB-lite"/>
    </source>
</evidence>
<dbReference type="InParanoid" id="K5WQP8"/>
<protein>
    <recommendedName>
        <fullName evidence="4">N-acetyltransferase domain-containing protein</fullName>
    </recommendedName>
</protein>
<dbReference type="AlphaFoldDB" id="K5WQP8"/>
<dbReference type="PANTHER" id="PTHR10908">
    <property type="entry name" value="SEROTONIN N-ACETYLTRANSFERASE"/>
    <property type="match status" value="1"/>
</dbReference>
<name>K5WQP8_AGABU</name>
<dbReference type="GeneID" id="18831399"/>
<sequence>MDLVYDLVSPDEINDAIVIELAGYPPDEAATLEAFRFRQQRAPELFLGAFIPQADGRRKLIGYICSTLSSSEILTHDSMFSHVDGAPTVCLHAICVEKQLRRKGIASRLLNEYITRLRARGEAGSVPYERIVLIAHDDVIPFYEKSGFYNQGTSQVVHGTLPWFQLCFDLNNSTNTAVSPTSLIAPQTNVPSVPQSQPTPDGLLDALLRSSSSSNRPSGKPLSSFANGLDDVVAVTASGESLNKFDLLCPRPDCGSVILKKEVARWLQRAGEVLQPPEVPLNPLLVPIPAGQTENWWLIEPSATVFENIGISKAVDGIRFEEEITRLCRMRFRASWMVRRRRYQVLARVLPCRLSYSVTNSADCVIVI</sequence>
<dbReference type="KEGG" id="abp:AGABI1DRAFT77222"/>
<dbReference type="HOGENOM" id="CLU_070381_0_0_1"/>
<dbReference type="PANTHER" id="PTHR10908:SF0">
    <property type="entry name" value="SEROTONIN N-ACETYLTRANSFERASE"/>
    <property type="match status" value="1"/>
</dbReference>
<dbReference type="eggNOG" id="KOG4144">
    <property type="taxonomic scope" value="Eukaryota"/>
</dbReference>
<feature type="non-terminal residue" evidence="5">
    <location>
        <position position="1"/>
    </location>
</feature>
<evidence type="ECO:0000313" key="6">
    <source>
        <dbReference type="Proteomes" id="UP000008493"/>
    </source>
</evidence>
<keyword evidence="6" id="KW-1185">Reference proteome</keyword>
<dbReference type="GO" id="GO:0004059">
    <property type="term" value="F:aralkylamine N-acetyltransferase activity"/>
    <property type="evidence" value="ECO:0007669"/>
    <property type="project" value="TreeGrafter"/>
</dbReference>
<dbReference type="RefSeq" id="XP_007331740.1">
    <property type="nucleotide sequence ID" value="XM_007331678.1"/>
</dbReference>
<dbReference type="InterPro" id="IPR011057">
    <property type="entry name" value="Mss4-like_sf"/>
</dbReference>
<keyword evidence="2" id="KW-0012">Acyltransferase</keyword>
<dbReference type="InterPro" id="IPR011323">
    <property type="entry name" value="Mss4/transl-control_tumour"/>
</dbReference>
<dbReference type="Pfam" id="PF00583">
    <property type="entry name" value="Acetyltransf_1"/>
    <property type="match status" value="1"/>
</dbReference>
<keyword evidence="1" id="KW-0808">Transferase</keyword>
<dbReference type="InterPro" id="IPR000182">
    <property type="entry name" value="GNAT_dom"/>
</dbReference>
<dbReference type="CDD" id="cd04301">
    <property type="entry name" value="NAT_SF"/>
    <property type="match status" value="1"/>
</dbReference>
<dbReference type="SUPFAM" id="SSF55729">
    <property type="entry name" value="Acyl-CoA N-acyltransferases (Nat)"/>
    <property type="match status" value="1"/>
</dbReference>
<feature type="region of interest" description="Disordered" evidence="3">
    <location>
        <begin position="188"/>
        <end position="222"/>
    </location>
</feature>
<evidence type="ECO:0000256" key="1">
    <source>
        <dbReference type="ARBA" id="ARBA00022679"/>
    </source>
</evidence>
<dbReference type="OrthoDB" id="30840at2759"/>
<dbReference type="Proteomes" id="UP000008493">
    <property type="component" value="Unassembled WGS sequence"/>
</dbReference>